<protein>
    <submittedName>
        <fullName evidence="2">Uncharacterized protein</fullName>
    </submittedName>
</protein>
<keyword evidence="1" id="KW-0472">Membrane</keyword>
<proteinExistence type="predicted"/>
<feature type="transmembrane region" description="Helical" evidence="1">
    <location>
        <begin position="53"/>
        <end position="72"/>
    </location>
</feature>
<evidence type="ECO:0000313" key="3">
    <source>
        <dbReference type="Proteomes" id="UP000887159"/>
    </source>
</evidence>
<dbReference type="AlphaFoldDB" id="A0A8X6T4S6"/>
<name>A0A8X6T4S6_TRICX</name>
<dbReference type="Proteomes" id="UP000887159">
    <property type="component" value="Unassembled WGS sequence"/>
</dbReference>
<keyword evidence="1" id="KW-0812">Transmembrane</keyword>
<accession>A0A8X6T4S6</accession>
<keyword evidence="1" id="KW-1133">Transmembrane helix</keyword>
<dbReference type="EMBL" id="BMAU01021349">
    <property type="protein sequence ID" value="GFY18618.1"/>
    <property type="molecule type" value="Genomic_DNA"/>
</dbReference>
<organism evidence="2 3">
    <name type="scientific">Trichonephila clavipes</name>
    <name type="common">Golden silk orbweaver</name>
    <name type="synonym">Nephila clavipes</name>
    <dbReference type="NCBI Taxonomy" id="2585209"/>
    <lineage>
        <taxon>Eukaryota</taxon>
        <taxon>Metazoa</taxon>
        <taxon>Ecdysozoa</taxon>
        <taxon>Arthropoda</taxon>
        <taxon>Chelicerata</taxon>
        <taxon>Arachnida</taxon>
        <taxon>Araneae</taxon>
        <taxon>Araneomorphae</taxon>
        <taxon>Entelegynae</taxon>
        <taxon>Araneoidea</taxon>
        <taxon>Nephilidae</taxon>
        <taxon>Trichonephila</taxon>
    </lineage>
</organism>
<evidence type="ECO:0000313" key="2">
    <source>
        <dbReference type="EMBL" id="GFY18618.1"/>
    </source>
</evidence>
<reference evidence="2" key="1">
    <citation type="submission" date="2020-08" db="EMBL/GenBank/DDBJ databases">
        <title>Multicomponent nature underlies the extraordinary mechanical properties of spider dragline silk.</title>
        <authorList>
            <person name="Kono N."/>
            <person name="Nakamura H."/>
            <person name="Mori M."/>
            <person name="Yoshida Y."/>
            <person name="Ohtoshi R."/>
            <person name="Malay A.D."/>
            <person name="Moran D.A.P."/>
            <person name="Tomita M."/>
            <person name="Numata K."/>
            <person name="Arakawa K."/>
        </authorList>
    </citation>
    <scope>NUCLEOTIDE SEQUENCE</scope>
</reference>
<keyword evidence="3" id="KW-1185">Reference proteome</keyword>
<evidence type="ECO:0000256" key="1">
    <source>
        <dbReference type="SAM" id="Phobius"/>
    </source>
</evidence>
<gene>
    <name evidence="2" type="primary">NCL1_38401</name>
    <name evidence="2" type="ORF">TNCV_2398431</name>
</gene>
<sequence>MLSASIINAQIFLQYGYYNVFPYKRNNQKVRNCSFFPSFDNKLPSSSPTFFEIIMKTYFCILIALCVVLVTVETAEISSRTRNQSDNLITVNIPRDLLDSLLKALLGKEELEVSWSLFWEIEEESRAIFNLLPDFG</sequence>
<comment type="caution">
    <text evidence="2">The sequence shown here is derived from an EMBL/GenBank/DDBJ whole genome shotgun (WGS) entry which is preliminary data.</text>
</comment>